<dbReference type="OrthoDB" id="9779281at2"/>
<accession>A0A0S4LGD1</accession>
<organism evidence="3 4">
    <name type="scientific">Candidatus Nitrospira nitrosa</name>
    <dbReference type="NCBI Taxonomy" id="1742972"/>
    <lineage>
        <taxon>Bacteria</taxon>
        <taxon>Pseudomonadati</taxon>
        <taxon>Nitrospirota</taxon>
        <taxon>Nitrospiria</taxon>
        <taxon>Nitrospirales</taxon>
        <taxon>Nitrospiraceae</taxon>
        <taxon>Nitrospira</taxon>
    </lineage>
</organism>
<evidence type="ECO:0000313" key="4">
    <source>
        <dbReference type="Proteomes" id="UP000199032"/>
    </source>
</evidence>
<feature type="chain" id="PRO_5006623949" evidence="2">
    <location>
        <begin position="26"/>
        <end position="258"/>
    </location>
</feature>
<protein>
    <submittedName>
        <fullName evidence="3">Uncharacterized protein</fullName>
    </submittedName>
</protein>
<dbReference type="EMBL" id="CZQA01000009">
    <property type="protein sequence ID" value="CUS36627.1"/>
    <property type="molecule type" value="Genomic_DNA"/>
</dbReference>
<evidence type="ECO:0000256" key="2">
    <source>
        <dbReference type="SAM" id="SignalP"/>
    </source>
</evidence>
<proteinExistence type="predicted"/>
<sequence length="258" mass="26982">MRNVLALGAALLCVGSMGAMNVAVAQERLQQSSGGSAMGVGTGVGDVSGNSNRVQAFDRNAFLDRLSLPETIYGRVLAIDFPASKMLLETGGSSHDEGRAGTGAMSSMTVYFDERTSLDQIKVLNSGDDISLQVIEAVTPNQQYGVGRKIVREVYLLRGNERLAGFGGLGQRPNPSTERAIETSSGSTTGGVAGSVLPGKITGTIDTTIGEFTGAAPCWNCEPQPGWGYQTVAPETKIPNKSDYGADTSKPNLIKGFN</sequence>
<feature type="region of interest" description="Disordered" evidence="1">
    <location>
        <begin position="239"/>
        <end position="258"/>
    </location>
</feature>
<keyword evidence="4" id="KW-1185">Reference proteome</keyword>
<gene>
    <name evidence="3" type="ORF">COMA1_30156</name>
</gene>
<name>A0A0S4LGD1_9BACT</name>
<evidence type="ECO:0000256" key="1">
    <source>
        <dbReference type="SAM" id="MobiDB-lite"/>
    </source>
</evidence>
<feature type="region of interest" description="Disordered" evidence="1">
    <location>
        <begin position="167"/>
        <end position="193"/>
    </location>
</feature>
<reference evidence="3 4" key="1">
    <citation type="submission" date="2015-10" db="EMBL/GenBank/DDBJ databases">
        <authorList>
            <person name="Gilbert D.G."/>
        </authorList>
    </citation>
    <scope>NUCLEOTIDE SEQUENCE [LARGE SCALE GENOMIC DNA]</scope>
    <source>
        <strain evidence="3">COMA1</strain>
    </source>
</reference>
<dbReference type="RefSeq" id="WP_090749179.1">
    <property type="nucleotide sequence ID" value="NZ_CZQA01000009.1"/>
</dbReference>
<keyword evidence="2" id="KW-0732">Signal</keyword>
<evidence type="ECO:0000313" key="3">
    <source>
        <dbReference type="EMBL" id="CUS36627.1"/>
    </source>
</evidence>
<dbReference type="AlphaFoldDB" id="A0A0S4LGD1"/>
<dbReference type="Proteomes" id="UP000199032">
    <property type="component" value="Unassembled WGS sequence"/>
</dbReference>
<feature type="signal peptide" evidence="2">
    <location>
        <begin position="1"/>
        <end position="25"/>
    </location>
</feature>